<organism evidence="1 2">
    <name type="scientific">Thiosulfatimonas sediminis</name>
    <dbReference type="NCBI Taxonomy" id="2675054"/>
    <lineage>
        <taxon>Bacteria</taxon>
        <taxon>Pseudomonadati</taxon>
        <taxon>Pseudomonadota</taxon>
        <taxon>Gammaproteobacteria</taxon>
        <taxon>Thiotrichales</taxon>
        <taxon>Piscirickettsiaceae</taxon>
        <taxon>Thiosulfatimonas</taxon>
    </lineage>
</organism>
<gene>
    <name evidence="1" type="ORF">THMIRHAS_24130</name>
</gene>
<dbReference type="EMBL" id="AP021889">
    <property type="protein sequence ID" value="BBP47040.1"/>
    <property type="molecule type" value="Genomic_DNA"/>
</dbReference>
<dbReference type="Proteomes" id="UP000501726">
    <property type="component" value="Chromosome"/>
</dbReference>
<accession>A0A6F8PYK0</accession>
<dbReference type="PIRSF" id="PIRSF037225">
    <property type="entry name" value="UCP037225"/>
    <property type="match status" value="1"/>
</dbReference>
<dbReference type="KEGG" id="tse:THMIRHAS_24130"/>
<name>A0A6F8PYK0_9GAMM</name>
<reference evidence="2" key="1">
    <citation type="submission" date="2019-11" db="EMBL/GenBank/DDBJ databases">
        <title>Isolation and characterization of two novel species in the genus Thiomicrorhabdus.</title>
        <authorList>
            <person name="Mochizuki J."/>
            <person name="Kojima H."/>
            <person name="Fukui M."/>
        </authorList>
    </citation>
    <scope>NUCLEOTIDE SEQUENCE [LARGE SCALE GENOMIC DNA]</scope>
    <source>
        <strain evidence="2">aks77</strain>
    </source>
</reference>
<dbReference type="Pfam" id="PF14255">
    <property type="entry name" value="Zn_ribbon_21"/>
    <property type="match status" value="1"/>
</dbReference>
<dbReference type="RefSeq" id="WP_173274118.1">
    <property type="nucleotide sequence ID" value="NZ_AP021889.1"/>
</dbReference>
<sequence>MLLETQFVQCPYCWSEIEIVLDPSDESSEFVEDCFVCCRPIHFHKFTEFDGTMQLQAIHEDEAYD</sequence>
<dbReference type="AlphaFoldDB" id="A0A6F8PYK0"/>
<evidence type="ECO:0000313" key="2">
    <source>
        <dbReference type="Proteomes" id="UP000501726"/>
    </source>
</evidence>
<keyword evidence="2" id="KW-1185">Reference proteome</keyword>
<dbReference type="InterPro" id="IPR017143">
    <property type="entry name" value="UCP037225"/>
</dbReference>
<proteinExistence type="predicted"/>
<protein>
    <submittedName>
        <fullName evidence="1">CPXCG motif-containing cysteine-rich protein</fullName>
    </submittedName>
</protein>
<dbReference type="InterPro" id="IPR025990">
    <property type="entry name" value="zinc_ribbon_bacterial"/>
</dbReference>
<evidence type="ECO:0000313" key="1">
    <source>
        <dbReference type="EMBL" id="BBP47040.1"/>
    </source>
</evidence>